<dbReference type="PANTHER" id="PTHR46193">
    <property type="entry name" value="6-PHOSPHOGLUCONATE PHOSPHATASE"/>
    <property type="match status" value="1"/>
</dbReference>
<comment type="caution">
    <text evidence="5">The sequence shown here is derived from an EMBL/GenBank/DDBJ whole genome shotgun (WGS) entry which is preliminary data.</text>
</comment>
<dbReference type="RefSeq" id="WP_169656679.1">
    <property type="nucleotide sequence ID" value="NZ_JABANE010000023.1"/>
</dbReference>
<dbReference type="Proteomes" id="UP000576082">
    <property type="component" value="Unassembled WGS sequence"/>
</dbReference>
<organism evidence="5 6">
    <name type="scientific">Flammeovirga aprica JL-4</name>
    <dbReference type="NCBI Taxonomy" id="694437"/>
    <lineage>
        <taxon>Bacteria</taxon>
        <taxon>Pseudomonadati</taxon>
        <taxon>Bacteroidota</taxon>
        <taxon>Cytophagia</taxon>
        <taxon>Cytophagales</taxon>
        <taxon>Flammeovirgaceae</taxon>
        <taxon>Flammeovirga</taxon>
    </lineage>
</organism>
<evidence type="ECO:0000256" key="3">
    <source>
        <dbReference type="ARBA" id="ARBA00022723"/>
    </source>
</evidence>
<comment type="cofactor">
    <cofactor evidence="1">
        <name>Mg(2+)</name>
        <dbReference type="ChEBI" id="CHEBI:18420"/>
    </cofactor>
</comment>
<dbReference type="SFLD" id="SFLDS00003">
    <property type="entry name" value="Haloacid_Dehalogenase"/>
    <property type="match status" value="1"/>
</dbReference>
<dbReference type="SFLD" id="SFLDG01129">
    <property type="entry name" value="C1.5:_HAD__Beta-PGM__Phosphata"/>
    <property type="match status" value="1"/>
</dbReference>
<evidence type="ECO:0000313" key="6">
    <source>
        <dbReference type="Proteomes" id="UP000576082"/>
    </source>
</evidence>
<keyword evidence="6" id="KW-1185">Reference proteome</keyword>
<keyword evidence="5" id="KW-0378">Hydrolase</keyword>
<dbReference type="GO" id="GO:0046872">
    <property type="term" value="F:metal ion binding"/>
    <property type="evidence" value="ECO:0007669"/>
    <property type="project" value="UniProtKB-KW"/>
</dbReference>
<sequence>MRFEYLFSDCDGVIIDSEIVAARVMVKYINSFGVPMTVDEYLSNFAGQTFSGIMNRLSQKHGFSLPDDFITQITDKYKEAAKTEDKPIKGTKEAYEAIDLPKAIISNSYKEQINHAVDFTGLRGEFGNRVYSGVESVDNPKPAPDVYLFAAKDLGVSPEKVIVIEDSISGVKSGLAAGMYVIGFVGASHLKSDHEHTLKTLGVENVIQDMSDLPALIERLNAEVEK</sequence>
<keyword evidence="3" id="KW-0479">Metal-binding</keyword>
<name>A0A7X9RRY0_9BACT</name>
<evidence type="ECO:0000256" key="4">
    <source>
        <dbReference type="ARBA" id="ARBA00022842"/>
    </source>
</evidence>
<evidence type="ECO:0000313" key="5">
    <source>
        <dbReference type="EMBL" id="NME68373.1"/>
    </source>
</evidence>
<dbReference type="InterPro" id="IPR036412">
    <property type="entry name" value="HAD-like_sf"/>
</dbReference>
<dbReference type="InterPro" id="IPR023198">
    <property type="entry name" value="PGP-like_dom2"/>
</dbReference>
<dbReference type="AlphaFoldDB" id="A0A7X9RRY0"/>
<comment type="similarity">
    <text evidence="2">Belongs to the HAD-like hydrolase superfamily. CbbY/CbbZ/Gph/YieH family.</text>
</comment>
<dbReference type="Pfam" id="PF13419">
    <property type="entry name" value="HAD_2"/>
    <property type="match status" value="1"/>
</dbReference>
<dbReference type="Gene3D" id="3.40.50.1000">
    <property type="entry name" value="HAD superfamily/HAD-like"/>
    <property type="match status" value="1"/>
</dbReference>
<gene>
    <name evidence="5" type="ORF">HHU12_10415</name>
</gene>
<dbReference type="InterPro" id="IPR023214">
    <property type="entry name" value="HAD_sf"/>
</dbReference>
<keyword evidence="4" id="KW-0460">Magnesium</keyword>
<dbReference type="SUPFAM" id="SSF56784">
    <property type="entry name" value="HAD-like"/>
    <property type="match status" value="1"/>
</dbReference>
<dbReference type="InterPro" id="IPR006439">
    <property type="entry name" value="HAD-SF_hydro_IA"/>
</dbReference>
<reference evidence="5 6" key="1">
    <citation type="submission" date="2020-04" db="EMBL/GenBank/DDBJ databases">
        <title>Flammeovirga sp. SR4, a novel species isolated from seawater.</title>
        <authorList>
            <person name="Wang X."/>
        </authorList>
    </citation>
    <scope>NUCLEOTIDE SEQUENCE [LARGE SCALE GENOMIC DNA]</scope>
    <source>
        <strain evidence="5 6">ATCC 23126</strain>
    </source>
</reference>
<dbReference type="NCBIfam" id="TIGR01509">
    <property type="entry name" value="HAD-SF-IA-v3"/>
    <property type="match status" value="1"/>
</dbReference>
<dbReference type="GO" id="GO:0016787">
    <property type="term" value="F:hydrolase activity"/>
    <property type="evidence" value="ECO:0007669"/>
    <property type="project" value="UniProtKB-KW"/>
</dbReference>
<dbReference type="EMBL" id="JABANE010000023">
    <property type="protein sequence ID" value="NME68373.1"/>
    <property type="molecule type" value="Genomic_DNA"/>
</dbReference>
<evidence type="ECO:0000256" key="1">
    <source>
        <dbReference type="ARBA" id="ARBA00001946"/>
    </source>
</evidence>
<protein>
    <submittedName>
        <fullName evidence="5">HAD-IA family hydrolase</fullName>
    </submittedName>
</protein>
<dbReference type="InterPro" id="IPR051600">
    <property type="entry name" value="Beta-PGM-like"/>
</dbReference>
<proteinExistence type="inferred from homology"/>
<dbReference type="PANTHER" id="PTHR46193:SF10">
    <property type="entry name" value="6-PHOSPHOGLUCONATE PHOSPHATASE"/>
    <property type="match status" value="1"/>
</dbReference>
<dbReference type="InterPro" id="IPR041492">
    <property type="entry name" value="HAD_2"/>
</dbReference>
<accession>A0A7X9RRY0</accession>
<evidence type="ECO:0000256" key="2">
    <source>
        <dbReference type="ARBA" id="ARBA00006171"/>
    </source>
</evidence>
<dbReference type="Gene3D" id="1.10.150.240">
    <property type="entry name" value="Putative phosphatase, domain 2"/>
    <property type="match status" value="1"/>
</dbReference>